<accession>A0A933GLI4</accession>
<name>A0A933GLI4_UNCTE</name>
<dbReference type="SUPFAM" id="SSF109604">
    <property type="entry name" value="HD-domain/PDEase-like"/>
    <property type="match status" value="1"/>
</dbReference>
<proteinExistence type="predicted"/>
<dbReference type="EMBL" id="JACQWF010000246">
    <property type="protein sequence ID" value="MBI4595797.1"/>
    <property type="molecule type" value="Genomic_DNA"/>
</dbReference>
<organism evidence="1 2">
    <name type="scientific">Tectimicrobiota bacterium</name>
    <dbReference type="NCBI Taxonomy" id="2528274"/>
    <lineage>
        <taxon>Bacteria</taxon>
        <taxon>Pseudomonadati</taxon>
        <taxon>Nitrospinota/Tectimicrobiota group</taxon>
        <taxon>Candidatus Tectimicrobiota</taxon>
    </lineage>
</organism>
<reference evidence="1" key="1">
    <citation type="submission" date="2020-07" db="EMBL/GenBank/DDBJ databases">
        <title>Huge and variable diversity of episymbiotic CPR bacteria and DPANN archaea in groundwater ecosystems.</title>
        <authorList>
            <person name="He C.Y."/>
            <person name="Keren R."/>
            <person name="Whittaker M."/>
            <person name="Farag I.F."/>
            <person name="Doudna J."/>
            <person name="Cate J.H.D."/>
            <person name="Banfield J.F."/>
        </authorList>
    </citation>
    <scope>NUCLEOTIDE SEQUENCE</scope>
    <source>
        <strain evidence="1">NC_groundwater_1482_Ag_S-0.65um_47_24</strain>
    </source>
</reference>
<gene>
    <name evidence="1" type="ORF">HY730_05385</name>
</gene>
<evidence type="ECO:0000313" key="1">
    <source>
        <dbReference type="EMBL" id="MBI4595797.1"/>
    </source>
</evidence>
<comment type="caution">
    <text evidence="1">The sequence shown here is derived from an EMBL/GenBank/DDBJ whole genome shotgun (WGS) entry which is preliminary data.</text>
</comment>
<sequence length="263" mass="29783">MNNKVSDDVRSGNIKIYQAVREAAVNFAEHLRQASFYNDFREELDLSRRLYERQELITKCLDLLGGCDNSYGHGNYHMRTVALEAGALSLIEATRRGLKSDEGTRLAVLAQISGLLHDIKRKEKNHAEAGAVAAQDYLLLLSIAERERGYIITAIKNHEAFKDQSPIDGFEGAIISEALYDADKFRWGPDNFTITLWSMLEYGQIRPEDFLSHYPKGIEGVIKIRDTFRSLTGKKYGPEFIDLGLMIGEKIYETLKLMVTGQE</sequence>
<dbReference type="Proteomes" id="UP000772181">
    <property type="component" value="Unassembled WGS sequence"/>
</dbReference>
<evidence type="ECO:0000313" key="2">
    <source>
        <dbReference type="Proteomes" id="UP000772181"/>
    </source>
</evidence>
<dbReference type="Gene3D" id="1.10.3210.10">
    <property type="entry name" value="Hypothetical protein af1432"/>
    <property type="match status" value="1"/>
</dbReference>
<evidence type="ECO:0008006" key="3">
    <source>
        <dbReference type="Google" id="ProtNLM"/>
    </source>
</evidence>
<dbReference type="AlphaFoldDB" id="A0A933GLI4"/>
<protein>
    <recommendedName>
        <fullName evidence="3">HD domain-containing protein</fullName>
    </recommendedName>
</protein>